<keyword evidence="4" id="KW-0862">Zinc</keyword>
<evidence type="ECO:0000256" key="3">
    <source>
        <dbReference type="ARBA" id="ARBA00022771"/>
    </source>
</evidence>
<name>A0A9P1C879_9DINO</name>
<feature type="compositionally biased region" description="Basic and acidic residues" evidence="8">
    <location>
        <begin position="265"/>
        <end position="279"/>
    </location>
</feature>
<evidence type="ECO:0000313" key="10">
    <source>
        <dbReference type="EMBL" id="CAI3986834.1"/>
    </source>
</evidence>
<keyword evidence="12" id="KW-1185">Reference proteome</keyword>
<feature type="repeat" description="ANK" evidence="6">
    <location>
        <begin position="583"/>
        <end position="615"/>
    </location>
</feature>
<reference evidence="11 12" key="2">
    <citation type="submission" date="2024-05" db="EMBL/GenBank/DDBJ databases">
        <authorList>
            <person name="Chen Y."/>
            <person name="Shah S."/>
            <person name="Dougan E. K."/>
            <person name="Thang M."/>
            <person name="Chan C."/>
        </authorList>
    </citation>
    <scope>NUCLEOTIDE SEQUENCE [LARGE SCALE GENOMIC DNA]</scope>
</reference>
<keyword evidence="3 7" id="KW-0863">Zinc-finger</keyword>
<dbReference type="Gene3D" id="3.30.40.10">
    <property type="entry name" value="Zinc/RING finger domain, C3HC4 (zinc finger)"/>
    <property type="match status" value="1"/>
</dbReference>
<evidence type="ECO:0000256" key="6">
    <source>
        <dbReference type="PROSITE-ProRule" id="PRU00023"/>
    </source>
</evidence>
<keyword evidence="2" id="KW-0677">Repeat</keyword>
<dbReference type="SUPFAM" id="SSF48403">
    <property type="entry name" value="Ankyrin repeat"/>
    <property type="match status" value="1"/>
</dbReference>
<comment type="caution">
    <text evidence="10">The sequence shown here is derived from an EMBL/GenBank/DDBJ whole genome shotgun (WGS) entry which is preliminary data.</text>
</comment>
<feature type="domain" description="RING-type" evidence="9">
    <location>
        <begin position="761"/>
        <end position="806"/>
    </location>
</feature>
<accession>A0A9P1C879</accession>
<reference evidence="10" key="1">
    <citation type="submission" date="2022-10" db="EMBL/GenBank/DDBJ databases">
        <authorList>
            <person name="Chen Y."/>
            <person name="Dougan E. K."/>
            <person name="Chan C."/>
            <person name="Rhodes N."/>
            <person name="Thang M."/>
        </authorList>
    </citation>
    <scope>NUCLEOTIDE SEQUENCE</scope>
</reference>
<dbReference type="SUPFAM" id="SSF57850">
    <property type="entry name" value="RING/U-box"/>
    <property type="match status" value="1"/>
</dbReference>
<evidence type="ECO:0000256" key="7">
    <source>
        <dbReference type="PROSITE-ProRule" id="PRU00175"/>
    </source>
</evidence>
<dbReference type="PROSITE" id="PS50297">
    <property type="entry name" value="ANK_REP_REGION"/>
    <property type="match status" value="1"/>
</dbReference>
<feature type="region of interest" description="Disordered" evidence="8">
    <location>
        <begin position="179"/>
        <end position="218"/>
    </location>
</feature>
<proteinExistence type="predicted"/>
<evidence type="ECO:0000256" key="1">
    <source>
        <dbReference type="ARBA" id="ARBA00022723"/>
    </source>
</evidence>
<keyword evidence="1" id="KW-0479">Metal-binding</keyword>
<evidence type="ECO:0000256" key="2">
    <source>
        <dbReference type="ARBA" id="ARBA00022737"/>
    </source>
</evidence>
<dbReference type="InterPro" id="IPR011016">
    <property type="entry name" value="Znf_RING-CH"/>
</dbReference>
<dbReference type="EMBL" id="CAMXCT020001112">
    <property type="protein sequence ID" value="CAL1140209.1"/>
    <property type="molecule type" value="Genomic_DNA"/>
</dbReference>
<evidence type="ECO:0000256" key="5">
    <source>
        <dbReference type="ARBA" id="ARBA00023043"/>
    </source>
</evidence>
<dbReference type="SMART" id="SM00248">
    <property type="entry name" value="ANK"/>
    <property type="match status" value="5"/>
</dbReference>
<dbReference type="Pfam" id="PF13639">
    <property type="entry name" value="zf-RING_2"/>
    <property type="match status" value="1"/>
</dbReference>
<dbReference type="SMART" id="SM00184">
    <property type="entry name" value="RING"/>
    <property type="match status" value="1"/>
</dbReference>
<evidence type="ECO:0000256" key="8">
    <source>
        <dbReference type="SAM" id="MobiDB-lite"/>
    </source>
</evidence>
<dbReference type="Gene3D" id="1.25.40.20">
    <property type="entry name" value="Ankyrin repeat-containing domain"/>
    <property type="match status" value="2"/>
</dbReference>
<feature type="region of interest" description="Disordered" evidence="8">
    <location>
        <begin position="230"/>
        <end position="322"/>
    </location>
</feature>
<dbReference type="PANTHER" id="PTHR24198">
    <property type="entry name" value="ANKYRIN REPEAT AND PROTEIN KINASE DOMAIN-CONTAINING PROTEIN"/>
    <property type="match status" value="1"/>
</dbReference>
<organism evidence="10">
    <name type="scientific">Cladocopium goreaui</name>
    <dbReference type="NCBI Taxonomy" id="2562237"/>
    <lineage>
        <taxon>Eukaryota</taxon>
        <taxon>Sar</taxon>
        <taxon>Alveolata</taxon>
        <taxon>Dinophyceae</taxon>
        <taxon>Suessiales</taxon>
        <taxon>Symbiodiniaceae</taxon>
        <taxon>Cladocopium</taxon>
    </lineage>
</organism>
<dbReference type="Proteomes" id="UP001152797">
    <property type="component" value="Unassembled WGS sequence"/>
</dbReference>
<evidence type="ECO:0000313" key="12">
    <source>
        <dbReference type="Proteomes" id="UP001152797"/>
    </source>
</evidence>
<evidence type="ECO:0000256" key="4">
    <source>
        <dbReference type="ARBA" id="ARBA00022833"/>
    </source>
</evidence>
<keyword evidence="5 6" id="KW-0040">ANK repeat</keyword>
<dbReference type="InterPro" id="IPR036770">
    <property type="entry name" value="Ankyrin_rpt-contain_sf"/>
</dbReference>
<evidence type="ECO:0000259" key="9">
    <source>
        <dbReference type="PROSITE" id="PS50089"/>
    </source>
</evidence>
<sequence length="908" mass="96605">MDAALGRLGASLQEELNSTLQPLVQQIVIQSTQICVDLCKDRLSELLDQVENRGAPVDPVYTAVTKGRGPTPEEAARASAKLLVSAALLSSGVLVEAPETVGFTTQSTQTVTVPVPVAPVPVVPVAPSATAATVATAAATASITSHSATGTPATAAKAAAPMAPSPVAKKATPVPKAAQAAQAFKAMPQKAPPLQPQAAQAASPLPVPKPKVEPRKSFAEQVAVGVSSIFGKSTPPKAKSKESVQTGPPPSVMSMIRKSYQAAAKSEEQPKDVKEEKTPIPKPKTPGRVSTRSVQALPRKTQRSSAVGEEDLSATPQSTEPPRLVRHVSQPLFAGPALSRGVSGQRSPLLLNRVISTPLEQVADPHKLEEELKRAHLSELLDKELQAELKKAQPDNVRDFVRDFCLRMAAPKFQHRLFFNARLGVSWRIPPAATSIVAATRIFRSLRRWVRRELTRIGRKPRDPELAWAEARIAPMTAAALRSNWRRVEEAICKETSWEAGIAALQILLERGFDPNAAPFRISPLLLASLAGNLHAAQFLYVRGADMHQGGGASQHQQLLPIDGASACGFLRLVAFFRENGSTGARALHFAASGGHLDVCRYLLATGVSPDLKADKGISAFTLALLYGECLAALVLLPNCSPANLEEALPGEVCWRVGLAGGSTVLHLAAHLGGSRERLLAPLLERCPVLLNRANWAQEIPAMLAPTMMRPTLQPRSLHAFEALGECPESASVEDRMKVAIAGVLGEDASATDDQLKGEMCVICMEGPADGETPFKRLYCGHCFHRGCLGGWRAEGQNGASCPACRKPLPEPTARAEAGGLTLLELATLGNSDDLASLLLSVGAGGKASKSSDITPLMWAHWKGCEAVATVLTSKGWQLTNSDLEGREMSIAMDCFKLQAEIVTNRLR</sequence>
<dbReference type="PANTHER" id="PTHR24198:SF165">
    <property type="entry name" value="ANKYRIN REPEAT-CONTAINING PROTEIN-RELATED"/>
    <property type="match status" value="1"/>
</dbReference>
<dbReference type="Pfam" id="PF13637">
    <property type="entry name" value="Ank_4"/>
    <property type="match status" value="1"/>
</dbReference>
<feature type="compositionally biased region" description="Low complexity" evidence="8">
    <location>
        <begin position="179"/>
        <end position="189"/>
    </location>
</feature>
<dbReference type="AlphaFoldDB" id="A0A9P1C879"/>
<dbReference type="PROSITE" id="PS50089">
    <property type="entry name" value="ZF_RING_2"/>
    <property type="match status" value="1"/>
</dbReference>
<dbReference type="SMART" id="SM00744">
    <property type="entry name" value="RINGv"/>
    <property type="match status" value="1"/>
</dbReference>
<dbReference type="OrthoDB" id="10622386at2759"/>
<gene>
    <name evidence="10" type="ORF">C1SCF055_LOCUS14153</name>
</gene>
<dbReference type="EMBL" id="CAMXCT010001112">
    <property type="protein sequence ID" value="CAI3986834.1"/>
    <property type="molecule type" value="Genomic_DNA"/>
</dbReference>
<protein>
    <recommendedName>
        <fullName evidence="9">RING-type domain-containing protein</fullName>
    </recommendedName>
</protein>
<dbReference type="InterPro" id="IPR001841">
    <property type="entry name" value="Znf_RING"/>
</dbReference>
<dbReference type="InterPro" id="IPR013083">
    <property type="entry name" value="Znf_RING/FYVE/PHD"/>
</dbReference>
<dbReference type="InterPro" id="IPR002110">
    <property type="entry name" value="Ankyrin_rpt"/>
</dbReference>
<evidence type="ECO:0000313" key="11">
    <source>
        <dbReference type="EMBL" id="CAL4774146.1"/>
    </source>
</evidence>
<dbReference type="GO" id="GO:0008270">
    <property type="term" value="F:zinc ion binding"/>
    <property type="evidence" value="ECO:0007669"/>
    <property type="project" value="UniProtKB-KW"/>
</dbReference>
<dbReference type="PROSITE" id="PS50088">
    <property type="entry name" value="ANK_REPEAT"/>
    <property type="match status" value="1"/>
</dbReference>
<dbReference type="EMBL" id="CAMXCT030001112">
    <property type="protein sequence ID" value="CAL4774146.1"/>
    <property type="molecule type" value="Genomic_DNA"/>
</dbReference>